<evidence type="ECO:0000256" key="1">
    <source>
        <dbReference type="ARBA" id="ARBA00022603"/>
    </source>
</evidence>
<dbReference type="AlphaFoldDB" id="Q026D7"/>
<dbReference type="GO" id="GO:0032259">
    <property type="term" value="P:methylation"/>
    <property type="evidence" value="ECO:0007669"/>
    <property type="project" value="UniProtKB-KW"/>
</dbReference>
<accession>Q026D7</accession>
<keyword evidence="2" id="KW-0808">Transferase</keyword>
<sequence length="200" mass="21838" precursor="true">MRLNSLGSALARPRGAHLCGTLLSIFLAAIPIAAQDAVIHKDVPYVPTPPDVVEAMLKLGNAGAGDVHYDLGCGDGRIVIMAVQKFGAARATGYDIDPQRIREANDNATQAGVTDKVKFVIGNLFDADFRDADLVTLYLLPAVNLKLRPKLLKDLKVGSRIVSHQFDMGDWAPDKQLEVGWRRVYLWTVTEKAKAQFADK</sequence>
<dbReference type="GO" id="GO:0016279">
    <property type="term" value="F:protein-lysine N-methyltransferase activity"/>
    <property type="evidence" value="ECO:0007669"/>
    <property type="project" value="InterPro"/>
</dbReference>
<keyword evidence="1" id="KW-0489">Methyltransferase</keyword>
<evidence type="ECO:0000259" key="4">
    <source>
        <dbReference type="Pfam" id="PF13649"/>
    </source>
</evidence>
<dbReference type="EMBL" id="CP000473">
    <property type="protein sequence ID" value="ABJ83132.1"/>
    <property type="molecule type" value="Genomic_DNA"/>
</dbReference>
<dbReference type="PANTHER" id="PTHR13610:SF11">
    <property type="entry name" value="METHYLTRANSFERASE DOMAIN-CONTAINING PROTEIN"/>
    <property type="match status" value="1"/>
</dbReference>
<evidence type="ECO:0000256" key="3">
    <source>
        <dbReference type="ARBA" id="ARBA00022691"/>
    </source>
</evidence>
<dbReference type="eggNOG" id="COG2264">
    <property type="taxonomic scope" value="Bacteria"/>
</dbReference>
<proteinExistence type="predicted"/>
<dbReference type="PANTHER" id="PTHR13610">
    <property type="entry name" value="METHYLTRANSFERASE DOMAIN-CONTAINING PROTEIN"/>
    <property type="match status" value="1"/>
</dbReference>
<evidence type="ECO:0000313" key="5">
    <source>
        <dbReference type="EMBL" id="ABJ83132.1"/>
    </source>
</evidence>
<dbReference type="InterPro" id="IPR026170">
    <property type="entry name" value="FAM173A/B"/>
</dbReference>
<dbReference type="SUPFAM" id="SSF53335">
    <property type="entry name" value="S-adenosyl-L-methionine-dependent methyltransferases"/>
    <property type="match status" value="1"/>
</dbReference>
<dbReference type="HOGENOM" id="CLU_068443_2_0_0"/>
<dbReference type="InParanoid" id="Q026D7"/>
<protein>
    <recommendedName>
        <fullName evidence="4">Methyltransferase domain-containing protein</fullName>
    </recommendedName>
</protein>
<dbReference type="Pfam" id="PF13649">
    <property type="entry name" value="Methyltransf_25"/>
    <property type="match status" value="1"/>
</dbReference>
<dbReference type="OrthoDB" id="5510758at2"/>
<name>Q026D7_SOLUE</name>
<dbReference type="Gene3D" id="3.40.50.150">
    <property type="entry name" value="Vaccinia Virus protein VP39"/>
    <property type="match status" value="1"/>
</dbReference>
<dbReference type="STRING" id="234267.Acid_2142"/>
<keyword evidence="3" id="KW-0949">S-adenosyl-L-methionine</keyword>
<reference evidence="5" key="1">
    <citation type="submission" date="2006-10" db="EMBL/GenBank/DDBJ databases">
        <title>Complete sequence of Solibacter usitatus Ellin6076.</title>
        <authorList>
            <consortium name="US DOE Joint Genome Institute"/>
            <person name="Copeland A."/>
            <person name="Lucas S."/>
            <person name="Lapidus A."/>
            <person name="Barry K."/>
            <person name="Detter J.C."/>
            <person name="Glavina del Rio T."/>
            <person name="Hammon N."/>
            <person name="Israni S."/>
            <person name="Dalin E."/>
            <person name="Tice H."/>
            <person name="Pitluck S."/>
            <person name="Thompson L.S."/>
            <person name="Brettin T."/>
            <person name="Bruce D."/>
            <person name="Han C."/>
            <person name="Tapia R."/>
            <person name="Gilna P."/>
            <person name="Schmutz J."/>
            <person name="Larimer F."/>
            <person name="Land M."/>
            <person name="Hauser L."/>
            <person name="Kyrpides N."/>
            <person name="Mikhailova N."/>
            <person name="Janssen P.H."/>
            <person name="Kuske C.R."/>
            <person name="Richardson P."/>
        </authorList>
    </citation>
    <scope>NUCLEOTIDE SEQUENCE</scope>
    <source>
        <strain evidence="5">Ellin6076</strain>
    </source>
</reference>
<gene>
    <name evidence="5" type="ordered locus">Acid_2142</name>
</gene>
<dbReference type="KEGG" id="sus:Acid_2142"/>
<dbReference type="InterPro" id="IPR041698">
    <property type="entry name" value="Methyltransf_25"/>
</dbReference>
<organism evidence="5">
    <name type="scientific">Solibacter usitatus (strain Ellin6076)</name>
    <dbReference type="NCBI Taxonomy" id="234267"/>
    <lineage>
        <taxon>Bacteria</taxon>
        <taxon>Pseudomonadati</taxon>
        <taxon>Acidobacteriota</taxon>
        <taxon>Terriglobia</taxon>
        <taxon>Bryobacterales</taxon>
        <taxon>Solibacteraceae</taxon>
        <taxon>Candidatus Solibacter</taxon>
    </lineage>
</organism>
<dbReference type="CDD" id="cd02440">
    <property type="entry name" value="AdoMet_MTases"/>
    <property type="match status" value="1"/>
</dbReference>
<feature type="domain" description="Methyltransferase" evidence="4">
    <location>
        <begin position="70"/>
        <end position="154"/>
    </location>
</feature>
<evidence type="ECO:0000256" key="2">
    <source>
        <dbReference type="ARBA" id="ARBA00022679"/>
    </source>
</evidence>
<dbReference type="InterPro" id="IPR029063">
    <property type="entry name" value="SAM-dependent_MTases_sf"/>
</dbReference>